<evidence type="ECO:0000313" key="2">
    <source>
        <dbReference type="Proteomes" id="UP000019140"/>
    </source>
</evidence>
<dbReference type="EMBL" id="AZHX01002505">
    <property type="protein sequence ID" value="ETW94222.1"/>
    <property type="molecule type" value="Genomic_DNA"/>
</dbReference>
<name>W4L864_9BACT</name>
<evidence type="ECO:0000313" key="1">
    <source>
        <dbReference type="EMBL" id="ETW94222.1"/>
    </source>
</evidence>
<dbReference type="HOGENOM" id="CLU_1480428_0_0_7"/>
<reference evidence="1 2" key="1">
    <citation type="journal article" date="2014" name="Nature">
        <title>An environmental bacterial taxon with a large and distinct metabolic repertoire.</title>
        <authorList>
            <person name="Wilson M.C."/>
            <person name="Mori T."/>
            <person name="Ruckert C."/>
            <person name="Uria A.R."/>
            <person name="Helf M.J."/>
            <person name="Takada K."/>
            <person name="Gernert C."/>
            <person name="Steffens U.A."/>
            <person name="Heycke N."/>
            <person name="Schmitt S."/>
            <person name="Rinke C."/>
            <person name="Helfrich E.J."/>
            <person name="Brachmann A.O."/>
            <person name="Gurgui C."/>
            <person name="Wakimoto T."/>
            <person name="Kracht M."/>
            <person name="Crusemann M."/>
            <person name="Hentschel U."/>
            <person name="Abe I."/>
            <person name="Matsunaga S."/>
            <person name="Kalinowski J."/>
            <person name="Takeyama H."/>
            <person name="Piel J."/>
        </authorList>
    </citation>
    <scope>NUCLEOTIDE SEQUENCE [LARGE SCALE GENOMIC DNA]</scope>
    <source>
        <strain evidence="2">TSY2</strain>
    </source>
</reference>
<keyword evidence="2" id="KW-1185">Reference proteome</keyword>
<accession>W4L864</accession>
<protein>
    <recommendedName>
        <fullName evidence="3">DUF4143 domain-containing protein</fullName>
    </recommendedName>
</protein>
<dbReference type="AlphaFoldDB" id="W4L864"/>
<organism evidence="1 2">
    <name type="scientific">Candidatus Entotheonella gemina</name>
    <dbReference type="NCBI Taxonomy" id="1429439"/>
    <lineage>
        <taxon>Bacteria</taxon>
        <taxon>Pseudomonadati</taxon>
        <taxon>Nitrospinota/Tectimicrobiota group</taxon>
        <taxon>Candidatus Tectimicrobiota</taxon>
        <taxon>Candidatus Entotheonellia</taxon>
        <taxon>Candidatus Entotheonellales</taxon>
        <taxon>Candidatus Entotheonellaceae</taxon>
        <taxon>Candidatus Entotheonella</taxon>
    </lineage>
</organism>
<gene>
    <name evidence="1" type="ORF">ETSY2_50140</name>
</gene>
<dbReference type="Proteomes" id="UP000019140">
    <property type="component" value="Unassembled WGS sequence"/>
</dbReference>
<evidence type="ECO:0008006" key="3">
    <source>
        <dbReference type="Google" id="ProtNLM"/>
    </source>
</evidence>
<sequence>MRLIWDCAGSILSAASSLPIYREVLPRALSFTAQISIPFLQPIWLKPDGTLDLGQLLAGFLAFWRQHGQPWLGAVHYHEVAPHLVLMTFLDRVVNGGGTLDREYAVSSGRMDLYLRYGATRLAIELKVWRDGRPDPLKSGLAQLGSYLDELGLETGWLVIFDQRDGLPEISERTKTETAPTPAGRDVMVIRA</sequence>
<comment type="caution">
    <text evidence="1">The sequence shown here is derived from an EMBL/GenBank/DDBJ whole genome shotgun (WGS) entry which is preliminary data.</text>
</comment>
<dbReference type="PATRIC" id="fig|1429439.4.peg.8254"/>
<proteinExistence type="predicted"/>